<feature type="binding site" evidence="9">
    <location>
        <begin position="122"/>
        <end position="128"/>
    </location>
    <ligand>
        <name>ATP</name>
        <dbReference type="ChEBI" id="CHEBI:30616"/>
    </ligand>
</feature>
<keyword evidence="3 9" id="KW-0548">Nucleotidyltransferase</keyword>
<dbReference type="EC" id="2.7.7.3" evidence="9"/>
<evidence type="ECO:0000256" key="8">
    <source>
        <dbReference type="ARBA" id="ARBA00029346"/>
    </source>
</evidence>
<evidence type="ECO:0000256" key="7">
    <source>
        <dbReference type="ARBA" id="ARBA00022993"/>
    </source>
</evidence>
<comment type="subunit">
    <text evidence="9">Homohexamer.</text>
</comment>
<dbReference type="CDD" id="cd02163">
    <property type="entry name" value="PPAT"/>
    <property type="match status" value="1"/>
</dbReference>
<comment type="pathway">
    <text evidence="9">Cofactor biosynthesis; coenzyme A biosynthesis; CoA from (R)-pantothenate: step 4/5.</text>
</comment>
<feature type="binding site" evidence="9">
    <location>
        <position position="72"/>
    </location>
    <ligand>
        <name>substrate</name>
    </ligand>
</feature>
<dbReference type="GO" id="GO:0005737">
    <property type="term" value="C:cytoplasm"/>
    <property type="evidence" value="ECO:0007669"/>
    <property type="project" value="UniProtKB-SubCell"/>
</dbReference>
<keyword evidence="12" id="KW-1185">Reference proteome</keyword>
<comment type="subcellular location">
    <subcellularLocation>
        <location evidence="9">Cytoplasm</location>
    </subcellularLocation>
</comment>
<evidence type="ECO:0000256" key="3">
    <source>
        <dbReference type="ARBA" id="ARBA00022695"/>
    </source>
</evidence>
<feature type="binding site" evidence="9">
    <location>
        <position position="86"/>
    </location>
    <ligand>
        <name>substrate</name>
    </ligand>
</feature>
<dbReference type="OrthoDB" id="9806661at2"/>
<evidence type="ECO:0000256" key="5">
    <source>
        <dbReference type="ARBA" id="ARBA00022840"/>
    </source>
</evidence>
<dbReference type="SUPFAM" id="SSF52374">
    <property type="entry name" value="Nucleotidylyl transferase"/>
    <property type="match status" value="1"/>
</dbReference>
<dbReference type="GO" id="GO:0005524">
    <property type="term" value="F:ATP binding"/>
    <property type="evidence" value="ECO:0007669"/>
    <property type="project" value="UniProtKB-KW"/>
</dbReference>
<comment type="function">
    <text evidence="9">Reversibly transfers an adenylyl group from ATP to 4'-phosphopantetheine, yielding dephospho-CoA (dPCoA) and pyrophosphate.</text>
</comment>
<comment type="catalytic activity">
    <reaction evidence="8 9">
        <text>(R)-4'-phosphopantetheine + ATP + H(+) = 3'-dephospho-CoA + diphosphate</text>
        <dbReference type="Rhea" id="RHEA:19801"/>
        <dbReference type="ChEBI" id="CHEBI:15378"/>
        <dbReference type="ChEBI" id="CHEBI:30616"/>
        <dbReference type="ChEBI" id="CHEBI:33019"/>
        <dbReference type="ChEBI" id="CHEBI:57328"/>
        <dbReference type="ChEBI" id="CHEBI:61723"/>
        <dbReference type="EC" id="2.7.7.3"/>
    </reaction>
</comment>
<keyword evidence="6 9" id="KW-0460">Magnesium</keyword>
<organism evidence="11 12">
    <name type="scientific">Thermosipho africanus (strain TCF52B)</name>
    <dbReference type="NCBI Taxonomy" id="484019"/>
    <lineage>
        <taxon>Bacteria</taxon>
        <taxon>Thermotogati</taxon>
        <taxon>Thermotogota</taxon>
        <taxon>Thermotogae</taxon>
        <taxon>Thermotogales</taxon>
        <taxon>Fervidobacteriaceae</taxon>
        <taxon>Thermosipho</taxon>
    </lineage>
</organism>
<dbReference type="UniPathway" id="UPA00241">
    <property type="reaction ID" value="UER00355"/>
</dbReference>
<evidence type="ECO:0000256" key="9">
    <source>
        <dbReference type="HAMAP-Rule" id="MF_00151"/>
    </source>
</evidence>
<dbReference type="STRING" id="484019.THA_827"/>
<dbReference type="PRINTS" id="PR01020">
    <property type="entry name" value="LPSBIOSNTHSS"/>
</dbReference>
<feature type="site" description="Transition state stabilizer" evidence="9">
    <location>
        <position position="16"/>
    </location>
</feature>
<feature type="binding site" evidence="9">
    <location>
        <position position="97"/>
    </location>
    <ligand>
        <name>ATP</name>
        <dbReference type="ChEBI" id="CHEBI:30616"/>
    </ligand>
</feature>
<dbReference type="HAMAP" id="MF_00151">
    <property type="entry name" value="PPAT_bact"/>
    <property type="match status" value="1"/>
</dbReference>
<evidence type="ECO:0000313" key="12">
    <source>
        <dbReference type="Proteomes" id="UP000002453"/>
    </source>
</evidence>
<sequence>MKAIYPGSFDPITLGHLDIIERASKLFSEIYIVVMENKRKKYTFSLDERIEMIRECTGHIDNLKIDFFRGLLIEYVKNNNIDVVIRGLRAVTDFEYELQMAMANKEMCPNVDTVFLMTDKKYSFISSSLVKEVAYYGGDISRWVPKNVEKKLITLLSKNKGGIDI</sequence>
<comment type="similarity">
    <text evidence="9">Belongs to the bacterial CoaD family.</text>
</comment>
<proteinExistence type="inferred from homology"/>
<dbReference type="GO" id="GO:0004595">
    <property type="term" value="F:pantetheine-phosphate adenylyltransferase activity"/>
    <property type="evidence" value="ECO:0007669"/>
    <property type="project" value="UniProtKB-UniRule"/>
</dbReference>
<dbReference type="PANTHER" id="PTHR21342:SF1">
    <property type="entry name" value="PHOSPHOPANTETHEINE ADENYLYLTRANSFERASE"/>
    <property type="match status" value="1"/>
</dbReference>
<dbReference type="InterPro" id="IPR014729">
    <property type="entry name" value="Rossmann-like_a/b/a_fold"/>
</dbReference>
<dbReference type="InterPro" id="IPR004821">
    <property type="entry name" value="Cyt_trans-like"/>
</dbReference>
<dbReference type="eggNOG" id="COG0669">
    <property type="taxonomic scope" value="Bacteria"/>
</dbReference>
<dbReference type="AlphaFoldDB" id="B7IGS5"/>
<evidence type="ECO:0000256" key="6">
    <source>
        <dbReference type="ARBA" id="ARBA00022842"/>
    </source>
</evidence>
<dbReference type="HOGENOM" id="CLU_100149_0_1_0"/>
<evidence type="ECO:0000259" key="10">
    <source>
        <dbReference type="Pfam" id="PF01467"/>
    </source>
</evidence>
<dbReference type="InterPro" id="IPR001980">
    <property type="entry name" value="PPAT"/>
</dbReference>
<dbReference type="KEGG" id="taf:THA_827"/>
<feature type="binding site" evidence="9">
    <location>
        <begin position="87"/>
        <end position="89"/>
    </location>
    <ligand>
        <name>ATP</name>
        <dbReference type="ChEBI" id="CHEBI:30616"/>
    </ligand>
</feature>
<feature type="domain" description="Cytidyltransferase-like" evidence="10">
    <location>
        <begin position="4"/>
        <end position="132"/>
    </location>
</feature>
<evidence type="ECO:0000256" key="4">
    <source>
        <dbReference type="ARBA" id="ARBA00022741"/>
    </source>
</evidence>
<feature type="binding site" evidence="9">
    <location>
        <position position="8"/>
    </location>
    <ligand>
        <name>substrate</name>
    </ligand>
</feature>
<feature type="binding site" evidence="9">
    <location>
        <begin position="8"/>
        <end position="9"/>
    </location>
    <ligand>
        <name>ATP</name>
        <dbReference type="ChEBI" id="CHEBI:30616"/>
    </ligand>
</feature>
<dbReference type="NCBIfam" id="TIGR01510">
    <property type="entry name" value="coaD_prev_kdtB"/>
    <property type="match status" value="1"/>
</dbReference>
<name>B7IGS5_THEAB</name>
<dbReference type="NCBIfam" id="TIGR00125">
    <property type="entry name" value="cyt_tran_rel"/>
    <property type="match status" value="1"/>
</dbReference>
<keyword evidence="7 9" id="KW-0173">Coenzyme A biosynthesis</keyword>
<dbReference type="Gene3D" id="3.40.50.620">
    <property type="entry name" value="HUPs"/>
    <property type="match status" value="1"/>
</dbReference>
<dbReference type="PANTHER" id="PTHR21342">
    <property type="entry name" value="PHOSPHOPANTETHEINE ADENYLYLTRANSFERASE"/>
    <property type="match status" value="1"/>
</dbReference>
<protein>
    <recommendedName>
        <fullName evidence="9">Phosphopantetheine adenylyltransferase</fullName>
        <ecNumber evidence="9">2.7.7.3</ecNumber>
    </recommendedName>
    <alternativeName>
        <fullName evidence="9">Dephospho-CoA pyrophosphorylase</fullName>
    </alternativeName>
    <alternativeName>
        <fullName evidence="9">Pantetheine-phosphate adenylyltransferase</fullName>
        <shortName evidence="9">PPAT</shortName>
    </alternativeName>
</protein>
<gene>
    <name evidence="9" type="primary">coaD</name>
    <name evidence="11" type="synonym">coaD1</name>
    <name evidence="11" type="ordered locus">THA_827</name>
</gene>
<evidence type="ECO:0000256" key="1">
    <source>
        <dbReference type="ARBA" id="ARBA00022490"/>
    </source>
</evidence>
<dbReference type="Pfam" id="PF01467">
    <property type="entry name" value="CTP_transf_like"/>
    <property type="match status" value="1"/>
</dbReference>
<comment type="cofactor">
    <cofactor evidence="9">
        <name>Mg(2+)</name>
        <dbReference type="ChEBI" id="CHEBI:18420"/>
    </cofactor>
</comment>
<evidence type="ECO:0000256" key="2">
    <source>
        <dbReference type="ARBA" id="ARBA00022679"/>
    </source>
</evidence>
<accession>B7IGS5</accession>
<evidence type="ECO:0000313" key="11">
    <source>
        <dbReference type="EMBL" id="ACJ75289.1"/>
    </source>
</evidence>
<keyword evidence="4 9" id="KW-0547">Nucleotide-binding</keyword>
<feature type="binding site" evidence="9">
    <location>
        <position position="16"/>
    </location>
    <ligand>
        <name>ATP</name>
        <dbReference type="ChEBI" id="CHEBI:30616"/>
    </ligand>
</feature>
<dbReference type="RefSeq" id="WP_012579820.1">
    <property type="nucleotide sequence ID" value="NC_011653.1"/>
</dbReference>
<keyword evidence="5 9" id="KW-0067">ATP-binding</keyword>
<dbReference type="GO" id="GO:0015937">
    <property type="term" value="P:coenzyme A biosynthetic process"/>
    <property type="evidence" value="ECO:0007669"/>
    <property type="project" value="UniProtKB-UniRule"/>
</dbReference>
<keyword evidence="1 9" id="KW-0963">Cytoplasm</keyword>
<reference evidence="11 12" key="1">
    <citation type="journal article" date="2009" name="J. Bacteriol.">
        <title>The genome of Thermosipho africanus TCF52B: lateral genetic connections to the Firmicutes and Archaea.</title>
        <authorList>
            <person name="Nesboe C.L."/>
            <person name="Bapteste E."/>
            <person name="Curtis B."/>
            <person name="Dahle H."/>
            <person name="Lopez P."/>
            <person name="Macleod D."/>
            <person name="Dlutek M."/>
            <person name="Bowman S."/>
            <person name="Zhaxybayeva O."/>
            <person name="Birkeland N.-K."/>
            <person name="Doolittle W.F."/>
        </authorList>
    </citation>
    <scope>NUCLEOTIDE SEQUENCE [LARGE SCALE GENOMIC DNA]</scope>
    <source>
        <strain evidence="11 12">TCF52B</strain>
    </source>
</reference>
<dbReference type="Proteomes" id="UP000002453">
    <property type="component" value="Chromosome"/>
</dbReference>
<feature type="binding site" evidence="9">
    <location>
        <position position="40"/>
    </location>
    <ligand>
        <name>substrate</name>
    </ligand>
</feature>
<dbReference type="EMBL" id="CP001185">
    <property type="protein sequence ID" value="ACJ75289.1"/>
    <property type="molecule type" value="Genomic_DNA"/>
</dbReference>
<keyword evidence="2 9" id="KW-0808">Transferase</keyword>